<keyword evidence="1" id="KW-0472">Membrane</keyword>
<dbReference type="Proteomes" id="UP001237207">
    <property type="component" value="Unassembled WGS sequence"/>
</dbReference>
<organism evidence="2 3">
    <name type="scientific">Oikeobacillus pervagus</name>
    <dbReference type="NCBI Taxonomy" id="1325931"/>
    <lineage>
        <taxon>Bacteria</taxon>
        <taxon>Bacillati</taxon>
        <taxon>Bacillota</taxon>
        <taxon>Bacilli</taxon>
        <taxon>Bacillales</taxon>
        <taxon>Bacillaceae</taxon>
        <taxon>Oikeobacillus</taxon>
    </lineage>
</organism>
<keyword evidence="1" id="KW-0812">Transmembrane</keyword>
<sequence length="144" mass="16624">MKQQSYENHTRYHPLQHFIWLPLSLVTLISSIIYAGIAIKNGKFSLNVFLILALVVLSIIAGMLARMNALTVQNRLIRVEEQFRHYVLTNEPIDPRLTLPQLIALRFASDEEFPALAKKAAQNKMNPDEIKKAITYWRADEHRV</sequence>
<reference evidence="2" key="1">
    <citation type="submission" date="2023-07" db="EMBL/GenBank/DDBJ databases">
        <title>Genomic Encyclopedia of Type Strains, Phase IV (KMG-IV): sequencing the most valuable type-strain genomes for metagenomic binning, comparative biology and taxonomic classification.</title>
        <authorList>
            <person name="Goeker M."/>
        </authorList>
    </citation>
    <scope>NUCLEOTIDE SEQUENCE</scope>
    <source>
        <strain evidence="2">DSM 23947</strain>
    </source>
</reference>
<name>A0AAJ1T3X6_9BACI</name>
<dbReference type="InterPro" id="IPR045385">
    <property type="entry name" value="DUF6526"/>
</dbReference>
<feature type="transmembrane region" description="Helical" evidence="1">
    <location>
        <begin position="20"/>
        <end position="39"/>
    </location>
</feature>
<dbReference type="Pfam" id="PF20136">
    <property type="entry name" value="DUF6526"/>
    <property type="match status" value="1"/>
</dbReference>
<accession>A0AAJ1T3X6</accession>
<evidence type="ECO:0000313" key="2">
    <source>
        <dbReference type="EMBL" id="MDQ0216292.1"/>
    </source>
</evidence>
<protein>
    <submittedName>
        <fullName evidence="2">Phosphate/sulfate permease</fullName>
    </submittedName>
</protein>
<proteinExistence type="predicted"/>
<gene>
    <name evidence="2" type="ORF">J2S13_002733</name>
</gene>
<dbReference type="RefSeq" id="WP_307258297.1">
    <property type="nucleotide sequence ID" value="NZ_JAUSUC010000042.1"/>
</dbReference>
<dbReference type="AlphaFoldDB" id="A0AAJ1T3X6"/>
<keyword evidence="1" id="KW-1133">Transmembrane helix</keyword>
<keyword evidence="3" id="KW-1185">Reference proteome</keyword>
<evidence type="ECO:0000256" key="1">
    <source>
        <dbReference type="SAM" id="Phobius"/>
    </source>
</evidence>
<comment type="caution">
    <text evidence="2">The sequence shown here is derived from an EMBL/GenBank/DDBJ whole genome shotgun (WGS) entry which is preliminary data.</text>
</comment>
<feature type="transmembrane region" description="Helical" evidence="1">
    <location>
        <begin position="45"/>
        <end position="65"/>
    </location>
</feature>
<evidence type="ECO:0000313" key="3">
    <source>
        <dbReference type="Proteomes" id="UP001237207"/>
    </source>
</evidence>
<dbReference type="EMBL" id="JAUSUC010000042">
    <property type="protein sequence ID" value="MDQ0216292.1"/>
    <property type="molecule type" value="Genomic_DNA"/>
</dbReference>